<evidence type="ECO:0000256" key="2">
    <source>
        <dbReference type="SAM" id="Phobius"/>
    </source>
</evidence>
<keyword evidence="2" id="KW-0812">Transmembrane</keyword>
<accession>G6FUZ7</accession>
<dbReference type="InterPro" id="IPR029024">
    <property type="entry name" value="TerB-like"/>
</dbReference>
<evidence type="ECO:0000256" key="1">
    <source>
        <dbReference type="SAM" id="MobiDB-lite"/>
    </source>
</evidence>
<keyword evidence="4" id="KW-1185">Reference proteome</keyword>
<keyword evidence="2" id="KW-0472">Membrane</keyword>
<dbReference type="GeneID" id="35798724"/>
<dbReference type="Gene3D" id="1.10.3680.10">
    <property type="entry name" value="TerB-like"/>
    <property type="match status" value="1"/>
</dbReference>
<name>G6FUZ7_9CYAN</name>
<organism evidence="3 4">
    <name type="scientific">Fischerella thermalis JSC-11</name>
    <dbReference type="NCBI Taxonomy" id="741277"/>
    <lineage>
        <taxon>Bacteria</taxon>
        <taxon>Bacillati</taxon>
        <taxon>Cyanobacteriota</taxon>
        <taxon>Cyanophyceae</taxon>
        <taxon>Nostocales</taxon>
        <taxon>Hapalosiphonaceae</taxon>
        <taxon>Fischerella</taxon>
    </lineage>
</organism>
<keyword evidence="2" id="KW-1133">Transmembrane helix</keyword>
<dbReference type="PATRIC" id="fig|741277.3.peg.2259"/>
<feature type="region of interest" description="Disordered" evidence="1">
    <location>
        <begin position="1"/>
        <end position="22"/>
    </location>
</feature>
<gene>
    <name evidence="3" type="ORF">FJSC11DRAFT_2694</name>
</gene>
<dbReference type="AlphaFoldDB" id="G6FUZ7"/>
<sequence length="416" mass="44591">MADKSKKDTNNIPTSDIQEDKPSLLESFAETLGCVAGTAVGVGTAAGSTAIEAGKAVAETAAGVGEAAAKQVHQLFEQATHTAGQVTERLGENWLIRRVAGALNLNWLVGASENVDLDKSAALVKKLQQEHPDESPSQIAHRIMVDKAMKAGGIGLATSILPGFAAALLAIDLAATTQLQSEMIYEIAAAYGLDLKDPSRRGEVLAIFGLALGGGRLLRTAGLGLLRNVPFAGAVIGASSNATMIYSLGYAACRFYEAKLDESKSLTSEETLAELKQQSDRYLETAIAQQAVMDQILVHMILARHLDKTWEEILPELEAVNLSPASLEAIGKNIKSPQPLEQLLNQLNRDFTIPLLVQGYRIAKLDGEIKPGEQKVIDAIATKFNIDLNKIQSIVNMRYFHQLPTTGKTHLKVAHV</sequence>
<comment type="caution">
    <text evidence="3">The sequence shown here is derived from an EMBL/GenBank/DDBJ whole genome shotgun (WGS) entry which is preliminary data.</text>
</comment>
<protein>
    <submittedName>
        <fullName evidence="3">Uncharacterized protein</fullName>
    </submittedName>
</protein>
<evidence type="ECO:0000313" key="3">
    <source>
        <dbReference type="EMBL" id="EHC12052.1"/>
    </source>
</evidence>
<dbReference type="EMBL" id="AGIZ01000008">
    <property type="protein sequence ID" value="EHC12052.1"/>
    <property type="molecule type" value="Genomic_DNA"/>
</dbReference>
<feature type="transmembrane region" description="Helical" evidence="2">
    <location>
        <begin position="151"/>
        <end position="171"/>
    </location>
</feature>
<dbReference type="RefSeq" id="WP_009457384.1">
    <property type="nucleotide sequence ID" value="NZ_AGIZ01000008.1"/>
</dbReference>
<evidence type="ECO:0000313" key="4">
    <source>
        <dbReference type="Proteomes" id="UP000004344"/>
    </source>
</evidence>
<proteinExistence type="predicted"/>
<reference evidence="3 4" key="1">
    <citation type="submission" date="2011-09" db="EMBL/GenBank/DDBJ databases">
        <title>The draft genome of Fischerella sp. JSC-11.</title>
        <authorList>
            <consortium name="US DOE Joint Genome Institute (JGI-PGF)"/>
            <person name="Lucas S."/>
            <person name="Han J."/>
            <person name="Lapidus A."/>
            <person name="Cheng J.-F."/>
            <person name="Goodwin L."/>
            <person name="Pitluck S."/>
            <person name="Peters L."/>
            <person name="Land M.L."/>
            <person name="Hauser L."/>
            <person name="Sarkisova S."/>
            <person name="Bryant D.A."/>
            <person name="Brown I."/>
            <person name="Woyke T.J."/>
        </authorList>
    </citation>
    <scope>NUCLEOTIDE SEQUENCE [LARGE SCALE GENOMIC DNA]</scope>
    <source>
        <strain evidence="3 4">JSC-11</strain>
    </source>
</reference>
<dbReference type="Proteomes" id="UP000004344">
    <property type="component" value="Unassembled WGS sequence"/>
</dbReference>
<dbReference type="SUPFAM" id="SSF158682">
    <property type="entry name" value="TerB-like"/>
    <property type="match status" value="1"/>
</dbReference>